<dbReference type="Pfam" id="PF00201">
    <property type="entry name" value="UDPGT"/>
    <property type="match status" value="1"/>
</dbReference>
<accession>A0A2T7EWH0</accession>
<dbReference type="OrthoDB" id="5835829at2759"/>
<evidence type="ECO:0000256" key="4">
    <source>
        <dbReference type="RuleBase" id="RU362057"/>
    </source>
</evidence>
<evidence type="ECO:0000256" key="1">
    <source>
        <dbReference type="ARBA" id="ARBA00009995"/>
    </source>
</evidence>
<evidence type="ECO:0000313" key="5">
    <source>
        <dbReference type="EMBL" id="PUZ72166.1"/>
    </source>
</evidence>
<dbReference type="AlphaFoldDB" id="A0A2T7EWH0"/>
<keyword evidence="2 3" id="KW-0808">Transferase</keyword>
<comment type="similarity">
    <text evidence="1 3">Belongs to the UDP-glycosyltransferase family.</text>
</comment>
<reference evidence="5 6" key="1">
    <citation type="submission" date="2018-04" db="EMBL/GenBank/DDBJ databases">
        <title>WGS assembly of Panicum hallii var. hallii HAL2.</title>
        <authorList>
            <person name="Lovell J."/>
            <person name="Jenkins J."/>
            <person name="Lowry D."/>
            <person name="Mamidi S."/>
            <person name="Sreedasyam A."/>
            <person name="Weng X."/>
            <person name="Barry K."/>
            <person name="Bonette J."/>
            <person name="Campitelli B."/>
            <person name="Daum C."/>
            <person name="Gordon S."/>
            <person name="Gould B."/>
            <person name="Lipzen A."/>
            <person name="MacQueen A."/>
            <person name="Palacio-Mejia J."/>
            <person name="Plott C."/>
            <person name="Shakirov E."/>
            <person name="Shu S."/>
            <person name="Yoshinaga Y."/>
            <person name="Zane M."/>
            <person name="Rokhsar D."/>
            <person name="Grimwood J."/>
            <person name="Schmutz J."/>
            <person name="Juenger T."/>
        </authorList>
    </citation>
    <scope>NUCLEOTIDE SEQUENCE [LARGE SCALE GENOMIC DNA]</scope>
    <source>
        <strain evidence="6">cv. HAL2</strain>
    </source>
</reference>
<dbReference type="InterPro" id="IPR002213">
    <property type="entry name" value="UDP_glucos_trans"/>
</dbReference>
<evidence type="ECO:0000256" key="3">
    <source>
        <dbReference type="RuleBase" id="RU003718"/>
    </source>
</evidence>
<dbReference type="PANTHER" id="PTHR48048:SF67">
    <property type="entry name" value="GLYCOSYLTRANSFERASE"/>
    <property type="match status" value="1"/>
</dbReference>
<keyword evidence="6" id="KW-1185">Reference proteome</keyword>
<name>A0A2T7EWH0_9POAL</name>
<dbReference type="Proteomes" id="UP000244336">
    <property type="component" value="Chromosome 2"/>
</dbReference>
<dbReference type="CDD" id="cd03784">
    <property type="entry name" value="GT1_Gtf-like"/>
    <property type="match status" value="1"/>
</dbReference>
<keyword evidence="3" id="KW-0328">Glycosyltransferase</keyword>
<dbReference type="FunFam" id="3.40.50.2000:FF:000056">
    <property type="entry name" value="Glycosyltransferase"/>
    <property type="match status" value="1"/>
</dbReference>
<dbReference type="EC" id="2.4.1.-" evidence="4"/>
<evidence type="ECO:0000313" key="6">
    <source>
        <dbReference type="Proteomes" id="UP000244336"/>
    </source>
</evidence>
<dbReference type="FunFam" id="3.40.50.2000:FF:000089">
    <property type="entry name" value="Glycosyltransferase"/>
    <property type="match status" value="1"/>
</dbReference>
<dbReference type="EMBL" id="CM009750">
    <property type="protein sequence ID" value="PUZ72166.1"/>
    <property type="molecule type" value="Genomic_DNA"/>
</dbReference>
<sequence>MIDRSMAAATIVFLPCWESGHFMSMVAAGKRMLDASGGALSLTVLVMQAPTAAKASEVAGHVRREAASGLDIRFQNLPPVEPPTGYAAPEEFNFRYTQLHAPHVEEAVAGLASPVAAIVVDLFCTPLLDAAGELAVPRYVYFASTGAFLALMLRLPAFREELTARPEGAVHVPGLPPVPLPYMPACLSGDKISNYEWFADYGRRFMDASGIIINSSIELERGVLAAIADGRCVPGRPVPTVHAIGPVIWFAEREQQQPHVCVRWLDTQPPASVVFLCFGSKGFVDRAQVGEVAAGLERGGHRFLWVLRGPPAAGSSHPTDADLDAMLPGGFLTRTQGRGLVWPAWAPQKEVLAHPAVGGFVTHCGWNSTLESLWFGVPMVPWPLYGEQHLNAFELVTAMGVAVPMKSMDGSKVEPFVAAAELEQAVRGLMGGTEEGRKAREKAAGLKAACRKSVAEGGSSHAALRKLVSEISSGGGAPPP</sequence>
<proteinExistence type="inferred from homology"/>
<dbReference type="Gramene" id="PUZ72166">
    <property type="protein sequence ID" value="PUZ72166"/>
    <property type="gene ID" value="GQ55_2G371700"/>
</dbReference>
<dbReference type="PANTHER" id="PTHR48048">
    <property type="entry name" value="GLYCOSYLTRANSFERASE"/>
    <property type="match status" value="1"/>
</dbReference>
<dbReference type="Gene3D" id="3.40.50.2000">
    <property type="entry name" value="Glycogen Phosphorylase B"/>
    <property type="match status" value="2"/>
</dbReference>
<dbReference type="GO" id="GO:0035251">
    <property type="term" value="F:UDP-glucosyltransferase activity"/>
    <property type="evidence" value="ECO:0007669"/>
    <property type="project" value="InterPro"/>
</dbReference>
<dbReference type="InterPro" id="IPR035595">
    <property type="entry name" value="UDP_glycos_trans_CS"/>
</dbReference>
<dbReference type="PROSITE" id="PS00375">
    <property type="entry name" value="UDPGT"/>
    <property type="match status" value="1"/>
</dbReference>
<evidence type="ECO:0000256" key="2">
    <source>
        <dbReference type="ARBA" id="ARBA00022679"/>
    </source>
</evidence>
<dbReference type="InterPro" id="IPR050481">
    <property type="entry name" value="UDP-glycosyltransf_plant"/>
</dbReference>
<protein>
    <recommendedName>
        <fullName evidence="4">Glycosyltransferase</fullName>
        <ecNumber evidence="4">2.4.1.-</ecNumber>
    </recommendedName>
</protein>
<organism evidence="5 6">
    <name type="scientific">Panicum hallii var. hallii</name>
    <dbReference type="NCBI Taxonomy" id="1504633"/>
    <lineage>
        <taxon>Eukaryota</taxon>
        <taxon>Viridiplantae</taxon>
        <taxon>Streptophyta</taxon>
        <taxon>Embryophyta</taxon>
        <taxon>Tracheophyta</taxon>
        <taxon>Spermatophyta</taxon>
        <taxon>Magnoliopsida</taxon>
        <taxon>Liliopsida</taxon>
        <taxon>Poales</taxon>
        <taxon>Poaceae</taxon>
        <taxon>PACMAD clade</taxon>
        <taxon>Panicoideae</taxon>
        <taxon>Panicodae</taxon>
        <taxon>Paniceae</taxon>
        <taxon>Panicinae</taxon>
        <taxon>Panicum</taxon>
        <taxon>Panicum sect. Panicum</taxon>
    </lineage>
</organism>
<gene>
    <name evidence="5" type="ORF">GQ55_2G371700</name>
</gene>
<dbReference type="SUPFAM" id="SSF53756">
    <property type="entry name" value="UDP-Glycosyltransferase/glycogen phosphorylase"/>
    <property type="match status" value="1"/>
</dbReference>
<dbReference type="STRING" id="1504633.A0A2T7EWH0"/>